<protein>
    <submittedName>
        <fullName evidence="1">Uncharacterized protein</fullName>
    </submittedName>
</protein>
<accession>A0AAW1AFN9</accession>
<sequence length="138" mass="15048">MIRRRHQTQTYLGYASNVSTLSNNLTNSPDKVAGGSLVQVELNFAAVVETLVSSGPQVKYVSRNGKPTEQPSKSKSLHCHIRPSTVPKEITVLHDLNTFLSPGSGFTDQTFSLRHWTRSNGVIRGQKGNGTIVRLSSA</sequence>
<evidence type="ECO:0000313" key="2">
    <source>
        <dbReference type="Proteomes" id="UP001432146"/>
    </source>
</evidence>
<gene>
    <name evidence="1" type="ORF">QLX08_001349</name>
</gene>
<name>A0AAW1AFN9_9HYME</name>
<dbReference type="EMBL" id="JAWNGG020000017">
    <property type="protein sequence ID" value="KAK9308732.1"/>
    <property type="molecule type" value="Genomic_DNA"/>
</dbReference>
<reference evidence="1 2" key="1">
    <citation type="submission" date="2024-05" db="EMBL/GenBank/DDBJ databases">
        <title>The nuclear and mitochondrial genome assemblies of Tetragonisca angustula (Apidae: Meliponini), a tiny yet remarkable pollinator in the Neotropics.</title>
        <authorList>
            <person name="Ferrari R."/>
            <person name="Ricardo P.C."/>
            <person name="Dias F.C."/>
            <person name="Araujo N.S."/>
            <person name="Soares D.O."/>
            <person name="Zhou Q.-S."/>
            <person name="Zhu C.-D."/>
            <person name="Coutinho L."/>
            <person name="Airas M.C."/>
            <person name="Batista T.M."/>
        </authorList>
    </citation>
    <scope>NUCLEOTIDE SEQUENCE [LARGE SCALE GENOMIC DNA]</scope>
    <source>
        <strain evidence="1">ASF017062</strain>
        <tissue evidence="1">Abdomen</tissue>
    </source>
</reference>
<organism evidence="1 2">
    <name type="scientific">Tetragonisca angustula</name>
    <dbReference type="NCBI Taxonomy" id="166442"/>
    <lineage>
        <taxon>Eukaryota</taxon>
        <taxon>Metazoa</taxon>
        <taxon>Ecdysozoa</taxon>
        <taxon>Arthropoda</taxon>
        <taxon>Hexapoda</taxon>
        <taxon>Insecta</taxon>
        <taxon>Pterygota</taxon>
        <taxon>Neoptera</taxon>
        <taxon>Endopterygota</taxon>
        <taxon>Hymenoptera</taxon>
        <taxon>Apocrita</taxon>
        <taxon>Aculeata</taxon>
        <taxon>Apoidea</taxon>
        <taxon>Anthophila</taxon>
        <taxon>Apidae</taxon>
        <taxon>Tetragonisca</taxon>
    </lineage>
</organism>
<dbReference type="Proteomes" id="UP001432146">
    <property type="component" value="Unassembled WGS sequence"/>
</dbReference>
<comment type="caution">
    <text evidence="1">The sequence shown here is derived from an EMBL/GenBank/DDBJ whole genome shotgun (WGS) entry which is preliminary data.</text>
</comment>
<evidence type="ECO:0000313" key="1">
    <source>
        <dbReference type="EMBL" id="KAK9308732.1"/>
    </source>
</evidence>
<proteinExistence type="predicted"/>
<dbReference type="AlphaFoldDB" id="A0AAW1AFN9"/>
<keyword evidence="2" id="KW-1185">Reference proteome</keyword>